<organism evidence="6 7">
    <name type="scientific">Methylobacterium terricola</name>
    <dbReference type="NCBI Taxonomy" id="2583531"/>
    <lineage>
        <taxon>Bacteria</taxon>
        <taxon>Pseudomonadati</taxon>
        <taxon>Pseudomonadota</taxon>
        <taxon>Alphaproteobacteria</taxon>
        <taxon>Hyphomicrobiales</taxon>
        <taxon>Methylobacteriaceae</taxon>
        <taxon>Methylobacterium</taxon>
    </lineage>
</organism>
<feature type="active site" evidence="4">
    <location>
        <position position="16"/>
    </location>
</feature>
<dbReference type="GO" id="GO:0008984">
    <property type="term" value="F:protein-glutamate methylesterase activity"/>
    <property type="evidence" value="ECO:0007669"/>
    <property type="project" value="UniProtKB-EC"/>
</dbReference>
<evidence type="ECO:0000313" key="7">
    <source>
        <dbReference type="Proteomes" id="UP000305267"/>
    </source>
</evidence>
<dbReference type="InterPro" id="IPR035909">
    <property type="entry name" value="CheB_C"/>
</dbReference>
<reference evidence="6 7" key="1">
    <citation type="submission" date="2019-06" db="EMBL/GenBank/DDBJ databases">
        <title>Genome of Methylobacterium sp. 17Sr1-39.</title>
        <authorList>
            <person name="Seo T."/>
        </authorList>
    </citation>
    <scope>NUCLEOTIDE SEQUENCE [LARGE SCALE GENOMIC DNA]</scope>
    <source>
        <strain evidence="6 7">17Sr1-39</strain>
    </source>
</reference>
<proteinExistence type="predicted"/>
<gene>
    <name evidence="6" type="ORF">FF100_31560</name>
</gene>
<keyword evidence="7" id="KW-1185">Reference proteome</keyword>
<evidence type="ECO:0000259" key="5">
    <source>
        <dbReference type="PROSITE" id="PS50122"/>
    </source>
</evidence>
<dbReference type="Proteomes" id="UP000305267">
    <property type="component" value="Unassembled WGS sequence"/>
</dbReference>
<dbReference type="GO" id="GO:0006935">
    <property type="term" value="P:chemotaxis"/>
    <property type="evidence" value="ECO:0007669"/>
    <property type="project" value="UniProtKB-UniRule"/>
</dbReference>
<comment type="caution">
    <text evidence="6">The sequence shown here is derived from an EMBL/GenBank/DDBJ whole genome shotgun (WGS) entry which is preliminary data.</text>
</comment>
<dbReference type="PANTHER" id="PTHR42872">
    <property type="entry name" value="PROTEIN-GLUTAMATE METHYLESTERASE/PROTEIN-GLUTAMINE GLUTAMINASE"/>
    <property type="match status" value="1"/>
</dbReference>
<feature type="active site" evidence="4">
    <location>
        <position position="137"/>
    </location>
</feature>
<evidence type="ECO:0000313" key="6">
    <source>
        <dbReference type="EMBL" id="TNC07622.1"/>
    </source>
</evidence>
<dbReference type="GO" id="GO:0000156">
    <property type="term" value="F:phosphorelay response regulator activity"/>
    <property type="evidence" value="ECO:0007669"/>
    <property type="project" value="InterPro"/>
</dbReference>
<protein>
    <recommendedName>
        <fullName evidence="2">protein-glutamate methylesterase</fullName>
        <ecNumber evidence="2">3.1.1.61</ecNumber>
    </recommendedName>
</protein>
<keyword evidence="4" id="KW-0145">Chemotaxis</keyword>
<comment type="catalytic activity">
    <reaction evidence="3">
        <text>[protein]-L-glutamate 5-O-methyl ester + H2O = L-glutamyl-[protein] + methanol + H(+)</text>
        <dbReference type="Rhea" id="RHEA:23236"/>
        <dbReference type="Rhea" id="RHEA-COMP:10208"/>
        <dbReference type="Rhea" id="RHEA-COMP:10311"/>
        <dbReference type="ChEBI" id="CHEBI:15377"/>
        <dbReference type="ChEBI" id="CHEBI:15378"/>
        <dbReference type="ChEBI" id="CHEBI:17790"/>
        <dbReference type="ChEBI" id="CHEBI:29973"/>
        <dbReference type="ChEBI" id="CHEBI:82795"/>
        <dbReference type="EC" id="3.1.1.61"/>
    </reaction>
</comment>
<dbReference type="PANTHER" id="PTHR42872:SF6">
    <property type="entry name" value="PROTEIN-GLUTAMATE METHYLESTERASE_PROTEIN-GLUTAMINE GLUTAMINASE"/>
    <property type="match status" value="1"/>
</dbReference>
<feature type="domain" description="CheB-type methylesterase" evidence="5">
    <location>
        <begin position="6"/>
        <end position="170"/>
    </location>
</feature>
<sequence>MTDDTPFPWFVAIGASGTDGLRDIQDVLSALPPVLDAVVLVVLHRSWDHPSRLAEILNRVSLLPVSVARAGERFAAGQVYVGEPGDHLALAANSFGRLVYDPDRRYRNRTVDLLFRSVAEHGGSRMIGIVLSGALDDGARGLAAINETGGLTMVLTPSRSVGRGMPENAIAYDGPIDLIGSPIEIAAGIREAVQSGRRAWLAVERR</sequence>
<dbReference type="EMBL" id="VDDA01000032">
    <property type="protein sequence ID" value="TNC07622.1"/>
    <property type="molecule type" value="Genomic_DNA"/>
</dbReference>
<dbReference type="SUPFAM" id="SSF52738">
    <property type="entry name" value="Methylesterase CheB, C-terminal domain"/>
    <property type="match status" value="1"/>
</dbReference>
<feature type="active site" evidence="4">
    <location>
        <position position="44"/>
    </location>
</feature>
<evidence type="ECO:0000256" key="4">
    <source>
        <dbReference type="PROSITE-ProRule" id="PRU00050"/>
    </source>
</evidence>
<evidence type="ECO:0000256" key="2">
    <source>
        <dbReference type="ARBA" id="ARBA00039140"/>
    </source>
</evidence>
<dbReference type="Gene3D" id="3.40.50.180">
    <property type="entry name" value="Methylesterase CheB, C-terminal domain"/>
    <property type="match status" value="1"/>
</dbReference>
<dbReference type="RefSeq" id="WP_139039998.1">
    <property type="nucleotide sequence ID" value="NZ_VDDA01000032.1"/>
</dbReference>
<evidence type="ECO:0000256" key="1">
    <source>
        <dbReference type="ARBA" id="ARBA00022801"/>
    </source>
</evidence>
<accession>A0A5C4L981</accession>
<dbReference type="PROSITE" id="PS50122">
    <property type="entry name" value="CHEB"/>
    <property type="match status" value="1"/>
</dbReference>
<dbReference type="OrthoDB" id="9791760at2"/>
<dbReference type="EC" id="3.1.1.61" evidence="2"/>
<dbReference type="GO" id="GO:0005737">
    <property type="term" value="C:cytoplasm"/>
    <property type="evidence" value="ECO:0007669"/>
    <property type="project" value="InterPro"/>
</dbReference>
<dbReference type="Pfam" id="PF01339">
    <property type="entry name" value="CheB_methylest"/>
    <property type="match status" value="1"/>
</dbReference>
<dbReference type="AlphaFoldDB" id="A0A5C4L981"/>
<dbReference type="CDD" id="cd16433">
    <property type="entry name" value="CheB"/>
    <property type="match status" value="1"/>
</dbReference>
<evidence type="ECO:0000256" key="3">
    <source>
        <dbReference type="ARBA" id="ARBA00048267"/>
    </source>
</evidence>
<name>A0A5C4L981_9HYPH</name>
<keyword evidence="1 4" id="KW-0378">Hydrolase</keyword>
<dbReference type="InterPro" id="IPR000673">
    <property type="entry name" value="Sig_transdc_resp-reg_Me-estase"/>
</dbReference>